<feature type="compositionally biased region" description="Basic and acidic residues" evidence="1">
    <location>
        <begin position="67"/>
        <end position="76"/>
    </location>
</feature>
<feature type="compositionally biased region" description="Low complexity" evidence="1">
    <location>
        <begin position="19"/>
        <end position="31"/>
    </location>
</feature>
<accession>A0A553HRW6</accession>
<keyword evidence="3" id="KW-1185">Reference proteome</keyword>
<feature type="compositionally biased region" description="Polar residues" evidence="1">
    <location>
        <begin position="1"/>
        <end position="12"/>
    </location>
</feature>
<sequence>MSTTVTDQNQSAPAKDTEQQTTTETASTNDASRAENGTDSGASQEQNDSGPRVLRSHYRGMPNQWEKNQRPKKDGE</sequence>
<evidence type="ECO:0000256" key="1">
    <source>
        <dbReference type="SAM" id="MobiDB-lite"/>
    </source>
</evidence>
<protein>
    <submittedName>
        <fullName evidence="2">Uncharacterized protein</fullName>
    </submittedName>
</protein>
<feature type="compositionally biased region" description="Polar residues" evidence="1">
    <location>
        <begin position="35"/>
        <end position="49"/>
    </location>
</feature>
<name>A0A553HRW6_9PEZI</name>
<dbReference type="AlphaFoldDB" id="A0A553HRW6"/>
<feature type="region of interest" description="Disordered" evidence="1">
    <location>
        <begin position="1"/>
        <end position="76"/>
    </location>
</feature>
<organism evidence="2 3">
    <name type="scientific">Xylaria flabelliformis</name>
    <dbReference type="NCBI Taxonomy" id="2512241"/>
    <lineage>
        <taxon>Eukaryota</taxon>
        <taxon>Fungi</taxon>
        <taxon>Dikarya</taxon>
        <taxon>Ascomycota</taxon>
        <taxon>Pezizomycotina</taxon>
        <taxon>Sordariomycetes</taxon>
        <taxon>Xylariomycetidae</taxon>
        <taxon>Xylariales</taxon>
        <taxon>Xylariaceae</taxon>
        <taxon>Xylaria</taxon>
    </lineage>
</organism>
<dbReference type="EMBL" id="VFLP01000053">
    <property type="protein sequence ID" value="TRX90683.1"/>
    <property type="molecule type" value="Genomic_DNA"/>
</dbReference>
<reference evidence="3" key="1">
    <citation type="submission" date="2019-06" db="EMBL/GenBank/DDBJ databases">
        <title>Draft genome sequence of the griseofulvin-producing fungus Xylaria cubensis strain G536.</title>
        <authorList>
            <person name="Mead M.E."/>
            <person name="Raja H.A."/>
            <person name="Steenwyk J.L."/>
            <person name="Knowles S.L."/>
            <person name="Oberlies N.H."/>
            <person name="Rokas A."/>
        </authorList>
    </citation>
    <scope>NUCLEOTIDE SEQUENCE [LARGE SCALE GENOMIC DNA]</scope>
    <source>
        <strain evidence="3">G536</strain>
    </source>
</reference>
<gene>
    <name evidence="2" type="ORF">FHL15_008458</name>
</gene>
<evidence type="ECO:0000313" key="3">
    <source>
        <dbReference type="Proteomes" id="UP000319160"/>
    </source>
</evidence>
<comment type="caution">
    <text evidence="2">The sequence shown here is derived from an EMBL/GenBank/DDBJ whole genome shotgun (WGS) entry which is preliminary data.</text>
</comment>
<evidence type="ECO:0000313" key="2">
    <source>
        <dbReference type="EMBL" id="TRX90683.1"/>
    </source>
</evidence>
<proteinExistence type="predicted"/>
<dbReference type="OrthoDB" id="4726550at2759"/>
<dbReference type="Proteomes" id="UP000319160">
    <property type="component" value="Unassembled WGS sequence"/>
</dbReference>